<dbReference type="InterPro" id="IPR012466">
    <property type="entry name" value="NECAP_PHear"/>
</dbReference>
<sequence>MFKRKQKTKAAPTASASTSSSSKSKKISVQSANQISSQFSPDASSSRNTTASSSTSSPQATSPSSSNNATAASFLASLNDPDVVEVVRMTIHHSHVFKLPPRNTGSIGWRGSEWKEKVWHGTCKIVDRNKQTAILLVDTTTGTIFAVCPILDGVNAVERCVDSSRYFVLRIENGNGRHMFIGLAFNERNDAFDFNTALQDAKKEREFELMQEKMNNVELDGDNGDLASNATGKDYSLKDGQTIKVNIPKKHATQIYGAGGGTKAFANFMTQDVDDSNVSPPSKAATASLPGFESSSSSASSGSSAAARRREKAKARGTSSGGAFLLKPSKKDTPARTNM</sequence>
<dbReference type="SUPFAM" id="SSF50729">
    <property type="entry name" value="PH domain-like"/>
    <property type="match status" value="1"/>
</dbReference>
<evidence type="ECO:0000313" key="3">
    <source>
        <dbReference type="EMBL" id="GFH55408.1"/>
    </source>
</evidence>
<evidence type="ECO:0000256" key="1">
    <source>
        <dbReference type="SAM" id="MobiDB-lite"/>
    </source>
</evidence>
<organism evidence="3 4">
    <name type="scientific">Chaetoceros tenuissimus</name>
    <dbReference type="NCBI Taxonomy" id="426638"/>
    <lineage>
        <taxon>Eukaryota</taxon>
        <taxon>Sar</taxon>
        <taxon>Stramenopiles</taxon>
        <taxon>Ochrophyta</taxon>
        <taxon>Bacillariophyta</taxon>
        <taxon>Coscinodiscophyceae</taxon>
        <taxon>Chaetocerotophycidae</taxon>
        <taxon>Chaetocerotales</taxon>
        <taxon>Chaetocerotaceae</taxon>
        <taxon>Chaetoceros</taxon>
    </lineage>
</organism>
<dbReference type="CDD" id="cd13228">
    <property type="entry name" value="PHear_NECAP"/>
    <property type="match status" value="1"/>
</dbReference>
<dbReference type="GO" id="GO:0030125">
    <property type="term" value="C:clathrin vesicle coat"/>
    <property type="evidence" value="ECO:0007669"/>
    <property type="project" value="TreeGrafter"/>
</dbReference>
<feature type="compositionally biased region" description="Basic and acidic residues" evidence="1">
    <location>
        <begin position="329"/>
        <end position="339"/>
    </location>
</feature>
<dbReference type="GO" id="GO:0006897">
    <property type="term" value="P:endocytosis"/>
    <property type="evidence" value="ECO:0007669"/>
    <property type="project" value="InterPro"/>
</dbReference>
<feature type="compositionally biased region" description="Low complexity" evidence="1">
    <location>
        <begin position="9"/>
        <end position="32"/>
    </location>
</feature>
<dbReference type="Pfam" id="PF07933">
    <property type="entry name" value="DUF1681"/>
    <property type="match status" value="1"/>
</dbReference>
<name>A0AAD3D0G7_9STRA</name>
<feature type="domain" description="NECAP PHear" evidence="2">
    <location>
        <begin position="85"/>
        <end position="247"/>
    </location>
</feature>
<accession>A0AAD3D0G7</accession>
<feature type="region of interest" description="Disordered" evidence="1">
    <location>
        <begin position="1"/>
        <end position="68"/>
    </location>
</feature>
<dbReference type="Gene3D" id="2.30.29.30">
    <property type="entry name" value="Pleckstrin-homology domain (PH domain)/Phosphotyrosine-binding domain (PTB)"/>
    <property type="match status" value="1"/>
</dbReference>
<comment type="caution">
    <text evidence="3">The sequence shown here is derived from an EMBL/GenBank/DDBJ whole genome shotgun (WGS) entry which is preliminary data.</text>
</comment>
<dbReference type="PANTHER" id="PTHR12847">
    <property type="entry name" value="ATP-BINDING CASSETTE ABC TRANSPORTER-RELATED"/>
    <property type="match status" value="1"/>
</dbReference>
<dbReference type="InterPro" id="IPR011993">
    <property type="entry name" value="PH-like_dom_sf"/>
</dbReference>
<gene>
    <name evidence="3" type="ORF">CTEN210_11884</name>
</gene>
<feature type="compositionally biased region" description="Polar residues" evidence="1">
    <location>
        <begin position="33"/>
        <end position="42"/>
    </location>
</feature>
<keyword evidence="4" id="KW-1185">Reference proteome</keyword>
<dbReference type="AlphaFoldDB" id="A0AAD3D0G7"/>
<feature type="compositionally biased region" description="Low complexity" evidence="1">
    <location>
        <begin position="43"/>
        <end position="68"/>
    </location>
</feature>
<protein>
    <recommendedName>
        <fullName evidence="2">NECAP PHear domain-containing protein</fullName>
    </recommendedName>
</protein>
<evidence type="ECO:0000313" key="4">
    <source>
        <dbReference type="Proteomes" id="UP001054902"/>
    </source>
</evidence>
<dbReference type="Proteomes" id="UP001054902">
    <property type="component" value="Unassembled WGS sequence"/>
</dbReference>
<reference evidence="3 4" key="1">
    <citation type="journal article" date="2021" name="Sci. Rep.">
        <title>The genome of the diatom Chaetoceros tenuissimus carries an ancient integrated fragment of an extant virus.</title>
        <authorList>
            <person name="Hongo Y."/>
            <person name="Kimura K."/>
            <person name="Takaki Y."/>
            <person name="Yoshida Y."/>
            <person name="Baba S."/>
            <person name="Kobayashi G."/>
            <person name="Nagasaki K."/>
            <person name="Hano T."/>
            <person name="Tomaru Y."/>
        </authorList>
    </citation>
    <scope>NUCLEOTIDE SEQUENCE [LARGE SCALE GENOMIC DNA]</scope>
    <source>
        <strain evidence="3 4">NIES-3715</strain>
    </source>
</reference>
<dbReference type="EMBL" id="BLLK01000047">
    <property type="protein sequence ID" value="GFH55408.1"/>
    <property type="molecule type" value="Genomic_DNA"/>
</dbReference>
<feature type="compositionally biased region" description="Low complexity" evidence="1">
    <location>
        <begin position="293"/>
        <end position="306"/>
    </location>
</feature>
<proteinExistence type="predicted"/>
<feature type="region of interest" description="Disordered" evidence="1">
    <location>
        <begin position="274"/>
        <end position="339"/>
    </location>
</feature>
<dbReference type="PANTHER" id="PTHR12847:SF9">
    <property type="entry name" value="NECAP-LIKE PROTEIN CG9132"/>
    <property type="match status" value="1"/>
</dbReference>
<evidence type="ECO:0000259" key="2">
    <source>
        <dbReference type="Pfam" id="PF07933"/>
    </source>
</evidence>